<accession>A0A3D9H921</accession>
<dbReference type="InterPro" id="IPR002470">
    <property type="entry name" value="Peptidase_S9A"/>
</dbReference>
<keyword evidence="2" id="KW-0378">Hydrolase</keyword>
<dbReference type="SUPFAM" id="SSF53474">
    <property type="entry name" value="alpha/beta-Hydrolases"/>
    <property type="match status" value="1"/>
</dbReference>
<dbReference type="GO" id="GO:0070012">
    <property type="term" value="F:oligopeptidase activity"/>
    <property type="evidence" value="ECO:0007669"/>
    <property type="project" value="TreeGrafter"/>
</dbReference>
<dbReference type="PANTHER" id="PTHR42881:SF13">
    <property type="entry name" value="PROLYL ENDOPEPTIDASE"/>
    <property type="match status" value="1"/>
</dbReference>
<evidence type="ECO:0000313" key="6">
    <source>
        <dbReference type="EMBL" id="RED45661.1"/>
    </source>
</evidence>
<dbReference type="Gene3D" id="2.130.10.120">
    <property type="entry name" value="Prolyl oligopeptidase, N-terminal domain"/>
    <property type="match status" value="1"/>
</dbReference>
<evidence type="ECO:0000256" key="2">
    <source>
        <dbReference type="ARBA" id="ARBA00022801"/>
    </source>
</evidence>
<dbReference type="Pfam" id="PF00326">
    <property type="entry name" value="Peptidase_S9"/>
    <property type="match status" value="1"/>
</dbReference>
<feature type="domain" description="Peptidase S9 prolyl oligopeptidase catalytic" evidence="4">
    <location>
        <begin position="509"/>
        <end position="719"/>
    </location>
</feature>
<dbReference type="AlphaFoldDB" id="A0A3D9H921"/>
<dbReference type="EMBL" id="QRDX01000008">
    <property type="protein sequence ID" value="RED45661.1"/>
    <property type="molecule type" value="Genomic_DNA"/>
</dbReference>
<dbReference type="GO" id="GO:0005829">
    <property type="term" value="C:cytosol"/>
    <property type="evidence" value="ECO:0007669"/>
    <property type="project" value="TreeGrafter"/>
</dbReference>
<dbReference type="InterPro" id="IPR029058">
    <property type="entry name" value="AB_hydrolase_fold"/>
</dbReference>
<evidence type="ECO:0000256" key="3">
    <source>
        <dbReference type="ARBA" id="ARBA00022825"/>
    </source>
</evidence>
<evidence type="ECO:0000259" key="5">
    <source>
        <dbReference type="Pfam" id="PF02897"/>
    </source>
</evidence>
<evidence type="ECO:0000313" key="7">
    <source>
        <dbReference type="Proteomes" id="UP000256629"/>
    </source>
</evidence>
<proteinExistence type="predicted"/>
<comment type="caution">
    <text evidence="6">The sequence shown here is derived from an EMBL/GenBank/DDBJ whole genome shotgun (WGS) entry which is preliminary data.</text>
</comment>
<organism evidence="6 7">
    <name type="scientific">Seonamhaeicola aphaedonensis</name>
    <dbReference type="NCBI Taxonomy" id="1461338"/>
    <lineage>
        <taxon>Bacteria</taxon>
        <taxon>Pseudomonadati</taxon>
        <taxon>Bacteroidota</taxon>
        <taxon>Flavobacteriia</taxon>
        <taxon>Flavobacteriales</taxon>
        <taxon>Flavobacteriaceae</taxon>
    </lineage>
</organism>
<dbReference type="PANTHER" id="PTHR42881">
    <property type="entry name" value="PROLYL ENDOPEPTIDASE"/>
    <property type="match status" value="1"/>
</dbReference>
<keyword evidence="1" id="KW-0645">Protease</keyword>
<name>A0A3D9H921_9FLAO</name>
<dbReference type="InterPro" id="IPR051167">
    <property type="entry name" value="Prolyl_oligopep/macrocyclase"/>
</dbReference>
<protein>
    <submittedName>
        <fullName evidence="6">Oligopeptidase B</fullName>
    </submittedName>
</protein>
<reference evidence="6 7" key="1">
    <citation type="submission" date="2018-07" db="EMBL/GenBank/DDBJ databases">
        <title>Genomic Encyclopedia of Type Strains, Phase III (KMG-III): the genomes of soil and plant-associated and newly described type strains.</title>
        <authorList>
            <person name="Whitman W."/>
        </authorList>
    </citation>
    <scope>NUCLEOTIDE SEQUENCE [LARGE SCALE GENOMIC DNA]</scope>
    <source>
        <strain evidence="6 7">CECT 8487</strain>
    </source>
</reference>
<dbReference type="SUPFAM" id="SSF50993">
    <property type="entry name" value="Peptidase/esterase 'gauge' domain"/>
    <property type="match status" value="1"/>
</dbReference>
<dbReference type="PRINTS" id="PR00862">
    <property type="entry name" value="PROLIGOPTASE"/>
</dbReference>
<dbReference type="GO" id="GO:0006508">
    <property type="term" value="P:proteolysis"/>
    <property type="evidence" value="ECO:0007669"/>
    <property type="project" value="UniProtKB-KW"/>
</dbReference>
<dbReference type="RefSeq" id="WP_116524885.1">
    <property type="nucleotide sequence ID" value="NZ_QRDX01000008.1"/>
</dbReference>
<keyword evidence="7" id="KW-1185">Reference proteome</keyword>
<feature type="domain" description="Peptidase S9A N-terminal" evidence="5">
    <location>
        <begin position="31"/>
        <end position="432"/>
    </location>
</feature>
<evidence type="ECO:0000256" key="1">
    <source>
        <dbReference type="ARBA" id="ARBA00022670"/>
    </source>
</evidence>
<sequence length="726" mass="82685">MKYTKILLCTIAITFLGCSGFTKQNHFQDYPQTDKSSTEDNYYGTVIKDEYRHLEHLKDTAVVHWFKAQDAYAEKHLSVLQDQKRIASQIKGYHSEGRPSVSNIKYSDNGHAFFLKSEGNDQVKKLFYRQRESSIDVELFDPSTFQKDLIREYTISYVQPSWEGQYVLLSLSYNGIKGSELITIDVKNRKPLPEIITHAEPEYYLGVSWLPDSSGYLYLYIPELNPDDEAYMLNSSTVLYKLGEDPNKRHIVFSAESDQYITKEDIPIARVLSKNDKYIIGYKASSENYWSAYYTTIEDLETENMHWKPFYGTDEKIFADYGFFMEDAFVFVSGKHADNRTISSFGLKAEPPYQSKVLVPEKKDEVINVLNVANNALYFTTSRFGVEANLYEYKDNRETKLKLPYQAGAIDLYSSSKDSPNLYVNIDGWTTNYTRYIFSGGTFSLDPLSNNRTYPEFDNLIVKEIQVTSHDGVQVPLSIIYQSDIEFNGQTPTLIYAYGAYGESLTPYFSTIFLNWVKNGGVLAVPHIRGGGEKGDSWHEQGMKTTKPNSWKDLIACTEYLISNKFTSKEKTVLYSSSAGTVATGMAMVERPELYKVFIAEAPMLNPLRNEARSNNASNYLEYGTTKDSTECMGLIKMDPYVNLKPKSEYPAALVIAGYNDSRIDPWIPGKFAAKLQACSTSGLPVFLDVNYNVGHEGGDTFEETIATYSRMFAFAFWQTDHKIKD</sequence>
<dbReference type="Pfam" id="PF02897">
    <property type="entry name" value="Peptidase_S9_N"/>
    <property type="match status" value="1"/>
</dbReference>
<dbReference type="InterPro" id="IPR023302">
    <property type="entry name" value="Pept_S9A_N"/>
</dbReference>
<keyword evidence="3" id="KW-0720">Serine protease</keyword>
<dbReference type="Gene3D" id="3.40.50.1820">
    <property type="entry name" value="alpha/beta hydrolase"/>
    <property type="match status" value="1"/>
</dbReference>
<dbReference type="OrthoDB" id="9801421at2"/>
<dbReference type="GO" id="GO:0004252">
    <property type="term" value="F:serine-type endopeptidase activity"/>
    <property type="evidence" value="ECO:0007669"/>
    <property type="project" value="InterPro"/>
</dbReference>
<evidence type="ECO:0000259" key="4">
    <source>
        <dbReference type="Pfam" id="PF00326"/>
    </source>
</evidence>
<dbReference type="InterPro" id="IPR001375">
    <property type="entry name" value="Peptidase_S9_cat"/>
</dbReference>
<dbReference type="PROSITE" id="PS51257">
    <property type="entry name" value="PROKAR_LIPOPROTEIN"/>
    <property type="match status" value="1"/>
</dbReference>
<dbReference type="Proteomes" id="UP000256629">
    <property type="component" value="Unassembled WGS sequence"/>
</dbReference>
<gene>
    <name evidence="6" type="ORF">DFQ02_10839</name>
</gene>